<protein>
    <submittedName>
        <fullName evidence="2">Uncharacterized protein</fullName>
    </submittedName>
</protein>
<feature type="compositionally biased region" description="Basic residues" evidence="1">
    <location>
        <begin position="1"/>
        <end position="11"/>
    </location>
</feature>
<name>A0A117NKD8_PENFR</name>
<evidence type="ECO:0000313" key="2">
    <source>
        <dbReference type="EMBL" id="KUM55940.1"/>
    </source>
</evidence>
<reference evidence="2 3" key="1">
    <citation type="submission" date="2015-10" db="EMBL/GenBank/DDBJ databases">
        <title>Genome sequencing of Penicillium freii.</title>
        <authorList>
            <person name="Nguyen H.D."/>
            <person name="Visagie C.M."/>
            <person name="Seifert K.A."/>
        </authorList>
    </citation>
    <scope>NUCLEOTIDE SEQUENCE [LARGE SCALE GENOMIC DNA]</scope>
    <source>
        <strain evidence="2 3">DAOM 242723</strain>
    </source>
</reference>
<comment type="caution">
    <text evidence="2">The sequence shown here is derived from an EMBL/GenBank/DDBJ whole genome shotgun (WGS) entry which is preliminary data.</text>
</comment>
<gene>
    <name evidence="2" type="ORF">ACN42_g11291</name>
</gene>
<proteinExistence type="predicted"/>
<dbReference type="Proteomes" id="UP000055045">
    <property type="component" value="Unassembled WGS sequence"/>
</dbReference>
<organism evidence="2 3">
    <name type="scientific">Penicillium freii</name>
    <dbReference type="NCBI Taxonomy" id="48697"/>
    <lineage>
        <taxon>Eukaryota</taxon>
        <taxon>Fungi</taxon>
        <taxon>Dikarya</taxon>
        <taxon>Ascomycota</taxon>
        <taxon>Pezizomycotina</taxon>
        <taxon>Eurotiomycetes</taxon>
        <taxon>Eurotiomycetidae</taxon>
        <taxon>Eurotiales</taxon>
        <taxon>Aspergillaceae</taxon>
        <taxon>Penicillium</taxon>
    </lineage>
</organism>
<keyword evidence="3" id="KW-1185">Reference proteome</keyword>
<dbReference type="EMBL" id="LLXE01000594">
    <property type="protein sequence ID" value="KUM55940.1"/>
    <property type="molecule type" value="Genomic_DNA"/>
</dbReference>
<dbReference type="AlphaFoldDB" id="A0A117NKD8"/>
<evidence type="ECO:0000313" key="3">
    <source>
        <dbReference type="Proteomes" id="UP000055045"/>
    </source>
</evidence>
<feature type="region of interest" description="Disordered" evidence="1">
    <location>
        <begin position="1"/>
        <end position="38"/>
    </location>
</feature>
<evidence type="ECO:0000256" key="1">
    <source>
        <dbReference type="SAM" id="MobiDB-lite"/>
    </source>
</evidence>
<sequence length="68" mass="7669">MKARKAQKRKSAMAVFEHITVPSPPTSGTNKSNHQFKHQQQHCSRLRSGFLFDHTGNSEMLSRCNSGL</sequence>
<accession>A0A117NKD8</accession>